<evidence type="ECO:0000256" key="1">
    <source>
        <dbReference type="SAM" id="MobiDB-lite"/>
    </source>
</evidence>
<proteinExistence type="predicted"/>
<keyword evidence="3" id="KW-1185">Reference proteome</keyword>
<gene>
    <name evidence="2" type="ORF">KSP40_PGU008445</name>
</gene>
<evidence type="ECO:0000313" key="2">
    <source>
        <dbReference type="EMBL" id="KAK8950068.1"/>
    </source>
</evidence>
<organism evidence="2 3">
    <name type="scientific">Platanthera guangdongensis</name>
    <dbReference type="NCBI Taxonomy" id="2320717"/>
    <lineage>
        <taxon>Eukaryota</taxon>
        <taxon>Viridiplantae</taxon>
        <taxon>Streptophyta</taxon>
        <taxon>Embryophyta</taxon>
        <taxon>Tracheophyta</taxon>
        <taxon>Spermatophyta</taxon>
        <taxon>Magnoliopsida</taxon>
        <taxon>Liliopsida</taxon>
        <taxon>Asparagales</taxon>
        <taxon>Orchidaceae</taxon>
        <taxon>Orchidoideae</taxon>
        <taxon>Orchideae</taxon>
        <taxon>Orchidinae</taxon>
        <taxon>Platanthera</taxon>
    </lineage>
</organism>
<dbReference type="EMBL" id="JBBWWR010000015">
    <property type="protein sequence ID" value="KAK8950068.1"/>
    <property type="molecule type" value="Genomic_DNA"/>
</dbReference>
<feature type="compositionally biased region" description="Basic and acidic residues" evidence="1">
    <location>
        <begin position="26"/>
        <end position="53"/>
    </location>
</feature>
<evidence type="ECO:0000313" key="3">
    <source>
        <dbReference type="Proteomes" id="UP001412067"/>
    </source>
</evidence>
<protein>
    <submittedName>
        <fullName evidence="2">Uncharacterized protein</fullName>
    </submittedName>
</protein>
<comment type="caution">
    <text evidence="2">The sequence shown here is derived from an EMBL/GenBank/DDBJ whole genome shotgun (WGS) entry which is preliminary data.</text>
</comment>
<name>A0ABR2LU30_9ASPA</name>
<feature type="compositionally biased region" description="Basic residues" evidence="1">
    <location>
        <begin position="54"/>
        <end position="65"/>
    </location>
</feature>
<sequence length="107" mass="12910">MRETVLSYPDLVHRIEAQFAADKAIEAHRQQFDGKQKHKREKDPTPQHQDRRFREKRRNGQRRHDHQRDQPPRDYNPLNTMGTNMLYAIQNKPTLHRLKQLAHNPKT</sequence>
<dbReference type="Proteomes" id="UP001412067">
    <property type="component" value="Unassembled WGS sequence"/>
</dbReference>
<accession>A0ABR2LU30</accession>
<reference evidence="2 3" key="1">
    <citation type="journal article" date="2022" name="Nat. Plants">
        <title>Genomes of leafy and leafless Platanthera orchids illuminate the evolution of mycoheterotrophy.</title>
        <authorList>
            <person name="Li M.H."/>
            <person name="Liu K.W."/>
            <person name="Li Z."/>
            <person name="Lu H.C."/>
            <person name="Ye Q.L."/>
            <person name="Zhang D."/>
            <person name="Wang J.Y."/>
            <person name="Li Y.F."/>
            <person name="Zhong Z.M."/>
            <person name="Liu X."/>
            <person name="Yu X."/>
            <person name="Liu D.K."/>
            <person name="Tu X.D."/>
            <person name="Liu B."/>
            <person name="Hao Y."/>
            <person name="Liao X.Y."/>
            <person name="Jiang Y.T."/>
            <person name="Sun W.H."/>
            <person name="Chen J."/>
            <person name="Chen Y.Q."/>
            <person name="Ai Y."/>
            <person name="Zhai J.W."/>
            <person name="Wu S.S."/>
            <person name="Zhou Z."/>
            <person name="Hsiao Y.Y."/>
            <person name="Wu W.L."/>
            <person name="Chen Y.Y."/>
            <person name="Lin Y.F."/>
            <person name="Hsu J.L."/>
            <person name="Li C.Y."/>
            <person name="Wang Z.W."/>
            <person name="Zhao X."/>
            <person name="Zhong W.Y."/>
            <person name="Ma X.K."/>
            <person name="Ma L."/>
            <person name="Huang J."/>
            <person name="Chen G.Z."/>
            <person name="Huang M.Z."/>
            <person name="Huang L."/>
            <person name="Peng D.H."/>
            <person name="Luo Y.B."/>
            <person name="Zou S.Q."/>
            <person name="Chen S.P."/>
            <person name="Lan S."/>
            <person name="Tsai W.C."/>
            <person name="Van de Peer Y."/>
            <person name="Liu Z.J."/>
        </authorList>
    </citation>
    <scope>NUCLEOTIDE SEQUENCE [LARGE SCALE GENOMIC DNA]</scope>
    <source>
        <strain evidence="2">Lor288</strain>
    </source>
</reference>
<feature type="region of interest" description="Disordered" evidence="1">
    <location>
        <begin position="26"/>
        <end position="81"/>
    </location>
</feature>